<dbReference type="PANTHER" id="PTHR35330">
    <property type="entry name" value="SIROHEME BIOSYNTHESIS PROTEIN MET8"/>
    <property type="match status" value="1"/>
</dbReference>
<gene>
    <name evidence="10" type="primary">MET8</name>
    <name evidence="10" type="ORF">MJAP1_000598</name>
</gene>
<keyword evidence="7" id="KW-1133">Transmembrane helix</keyword>
<dbReference type="Pfam" id="PF13241">
    <property type="entry name" value="NAD_binding_7"/>
    <property type="match status" value="1"/>
</dbReference>
<dbReference type="GeneID" id="85224247"/>
<evidence type="ECO:0000259" key="8">
    <source>
        <dbReference type="Pfam" id="PF14823"/>
    </source>
</evidence>
<keyword evidence="4" id="KW-0520">NAD</keyword>
<evidence type="ECO:0000256" key="7">
    <source>
        <dbReference type="SAM" id="Phobius"/>
    </source>
</evidence>
<evidence type="ECO:0000256" key="2">
    <source>
        <dbReference type="ARBA" id="ARBA00012400"/>
    </source>
</evidence>
<dbReference type="Pfam" id="PF14824">
    <property type="entry name" value="Sirohm_synth_M"/>
    <property type="match status" value="1"/>
</dbReference>
<evidence type="ECO:0000259" key="9">
    <source>
        <dbReference type="Pfam" id="PF14824"/>
    </source>
</evidence>
<evidence type="ECO:0000313" key="10">
    <source>
        <dbReference type="EMBL" id="WFD37651.1"/>
    </source>
</evidence>
<organism evidence="10 11">
    <name type="scientific">Malassezia japonica</name>
    <dbReference type="NCBI Taxonomy" id="223818"/>
    <lineage>
        <taxon>Eukaryota</taxon>
        <taxon>Fungi</taxon>
        <taxon>Dikarya</taxon>
        <taxon>Basidiomycota</taxon>
        <taxon>Ustilaginomycotina</taxon>
        <taxon>Malasseziomycetes</taxon>
        <taxon>Malasseziales</taxon>
        <taxon>Malasseziaceae</taxon>
        <taxon>Malassezia</taxon>
    </lineage>
</organism>
<dbReference type="RefSeq" id="XP_060120548.1">
    <property type="nucleotide sequence ID" value="XM_060264565.1"/>
</dbReference>
<keyword evidence="7" id="KW-0472">Membrane</keyword>
<evidence type="ECO:0000256" key="4">
    <source>
        <dbReference type="ARBA" id="ARBA00023027"/>
    </source>
</evidence>
<dbReference type="AlphaFoldDB" id="A0AAF0JE84"/>
<keyword evidence="11" id="KW-1185">Reference proteome</keyword>
<dbReference type="PANTHER" id="PTHR35330:SF1">
    <property type="entry name" value="SIROHEME BIOSYNTHESIS PROTEIN MET8"/>
    <property type="match status" value="1"/>
</dbReference>
<evidence type="ECO:0000256" key="5">
    <source>
        <dbReference type="ARBA" id="ARBA00023244"/>
    </source>
</evidence>
<evidence type="ECO:0000256" key="6">
    <source>
        <dbReference type="ARBA" id="ARBA00047561"/>
    </source>
</evidence>
<evidence type="ECO:0000313" key="11">
    <source>
        <dbReference type="Proteomes" id="UP001217754"/>
    </source>
</evidence>
<dbReference type="InterPro" id="IPR036291">
    <property type="entry name" value="NAD(P)-bd_dom_sf"/>
</dbReference>
<protein>
    <recommendedName>
        <fullName evidence="2">precorrin-2 dehydrogenase</fullName>
        <ecNumber evidence="2">1.3.1.76</ecNumber>
    </recommendedName>
</protein>
<dbReference type="GO" id="GO:0004325">
    <property type="term" value="F:ferrochelatase activity"/>
    <property type="evidence" value="ECO:0007669"/>
    <property type="project" value="InterPro"/>
</dbReference>
<dbReference type="GO" id="GO:0019354">
    <property type="term" value="P:siroheme biosynthetic process"/>
    <property type="evidence" value="ECO:0007669"/>
    <property type="project" value="InterPro"/>
</dbReference>
<dbReference type="InterPro" id="IPR028162">
    <property type="entry name" value="Met8_C"/>
</dbReference>
<feature type="transmembrane region" description="Helical" evidence="7">
    <location>
        <begin position="250"/>
        <end position="268"/>
    </location>
</feature>
<reference evidence="10" key="1">
    <citation type="submission" date="2023-03" db="EMBL/GenBank/DDBJ databases">
        <title>Mating type loci evolution in Malassezia.</title>
        <authorList>
            <person name="Coelho M.A."/>
        </authorList>
    </citation>
    <scope>NUCLEOTIDE SEQUENCE</scope>
    <source>
        <strain evidence="10">CBS 9431</strain>
    </source>
</reference>
<dbReference type="InterPro" id="IPR028161">
    <property type="entry name" value="Met8-like"/>
</dbReference>
<name>A0AAF0JE84_9BASI</name>
<comment type="pathway">
    <text evidence="1">Porphyrin-containing compound metabolism; siroheme biosynthesis; sirohydrochlorin from precorrin-2: step 1/1.</text>
</comment>
<keyword evidence="3" id="KW-0560">Oxidoreductase</keyword>
<dbReference type="EMBL" id="CP119958">
    <property type="protein sequence ID" value="WFD37651.1"/>
    <property type="molecule type" value="Genomic_DNA"/>
</dbReference>
<dbReference type="SUPFAM" id="SSF51735">
    <property type="entry name" value="NAD(P)-binding Rossmann-fold domains"/>
    <property type="match status" value="1"/>
</dbReference>
<dbReference type="Gene3D" id="3.40.50.720">
    <property type="entry name" value="NAD(P)-binding Rossmann-like Domain"/>
    <property type="match status" value="1"/>
</dbReference>
<keyword evidence="5" id="KW-0627">Porphyrin biosynthesis</keyword>
<dbReference type="Proteomes" id="UP001217754">
    <property type="component" value="Chromosome 1"/>
</dbReference>
<dbReference type="SUPFAM" id="SSF75615">
    <property type="entry name" value="Siroheme synthase middle domains-like"/>
    <property type="match status" value="1"/>
</dbReference>
<evidence type="ECO:0000256" key="1">
    <source>
        <dbReference type="ARBA" id="ARBA00005010"/>
    </source>
</evidence>
<dbReference type="GO" id="GO:0043115">
    <property type="term" value="F:precorrin-2 dehydrogenase activity"/>
    <property type="evidence" value="ECO:0007669"/>
    <property type="project" value="UniProtKB-EC"/>
</dbReference>
<feature type="domain" description="Siroheme biosynthesis protein Met8 C-terminal" evidence="8">
    <location>
        <begin position="163"/>
        <end position="230"/>
    </location>
</feature>
<proteinExistence type="predicted"/>
<feature type="domain" description="Siroheme synthase central" evidence="9">
    <location>
        <begin position="134"/>
        <end position="160"/>
    </location>
</feature>
<sequence length="273" mass="30082">MTYPALTPGGSLVVAWQLRGRRVLLVGGGDVAAGRLFHLKNADAHVTVLCPPEGLCAEMKHRMDVDHAVDTYIPEVYSSESQLESGSYDMVLTAIDDADLSRAICQWCRARRIPVNVADVPPECDFYFGSVLRRGALQVMVSTGGKGPRLARQIRQRLEAALPENVGDAIERVGALRSALRRVAPEARDSGKRMQWMTDVCEAWSMDELARLDDAAIDRLLAGWPTNQVPTYREVYGASVRWALPSARDWLSFALGASSVAIAALWFTRRTNI</sequence>
<dbReference type="NCBIfam" id="TIGR01470">
    <property type="entry name" value="cysG_Nterm"/>
    <property type="match status" value="1"/>
</dbReference>
<accession>A0AAF0JE84</accession>
<comment type="catalytic activity">
    <reaction evidence="6">
        <text>precorrin-2 + NAD(+) = sirohydrochlorin + NADH + 2 H(+)</text>
        <dbReference type="Rhea" id="RHEA:15613"/>
        <dbReference type="ChEBI" id="CHEBI:15378"/>
        <dbReference type="ChEBI" id="CHEBI:57540"/>
        <dbReference type="ChEBI" id="CHEBI:57945"/>
        <dbReference type="ChEBI" id="CHEBI:58351"/>
        <dbReference type="ChEBI" id="CHEBI:58827"/>
        <dbReference type="EC" id="1.3.1.76"/>
    </reaction>
</comment>
<dbReference type="Gene3D" id="3.30.160.110">
    <property type="entry name" value="Siroheme synthase, domain 2"/>
    <property type="match status" value="1"/>
</dbReference>
<keyword evidence="7" id="KW-0812">Transmembrane</keyword>
<dbReference type="InterPro" id="IPR006367">
    <property type="entry name" value="Sirohaem_synthase_N"/>
</dbReference>
<dbReference type="Pfam" id="PF14823">
    <property type="entry name" value="Sirohm_synth_C"/>
    <property type="match status" value="1"/>
</dbReference>
<dbReference type="EC" id="1.3.1.76" evidence="2"/>
<dbReference type="InterPro" id="IPR028281">
    <property type="entry name" value="Sirohaem_synthase_central"/>
</dbReference>
<dbReference type="Gene3D" id="1.10.3280.10">
    <property type="entry name" value="Siroheme synthase, domain 3"/>
    <property type="match status" value="1"/>
</dbReference>
<evidence type="ECO:0000256" key="3">
    <source>
        <dbReference type="ARBA" id="ARBA00023002"/>
    </source>
</evidence>